<organism evidence="2 3">
    <name type="scientific">Dreissena polymorpha</name>
    <name type="common">Zebra mussel</name>
    <name type="synonym">Mytilus polymorpha</name>
    <dbReference type="NCBI Taxonomy" id="45954"/>
    <lineage>
        <taxon>Eukaryota</taxon>
        <taxon>Metazoa</taxon>
        <taxon>Spiralia</taxon>
        <taxon>Lophotrochozoa</taxon>
        <taxon>Mollusca</taxon>
        <taxon>Bivalvia</taxon>
        <taxon>Autobranchia</taxon>
        <taxon>Heteroconchia</taxon>
        <taxon>Euheterodonta</taxon>
        <taxon>Imparidentia</taxon>
        <taxon>Neoheterodontei</taxon>
        <taxon>Myida</taxon>
        <taxon>Dreissenoidea</taxon>
        <taxon>Dreissenidae</taxon>
        <taxon>Dreissena</taxon>
    </lineage>
</organism>
<reference evidence="2" key="1">
    <citation type="journal article" date="2019" name="bioRxiv">
        <title>The Genome of the Zebra Mussel, Dreissena polymorpha: A Resource for Invasive Species Research.</title>
        <authorList>
            <person name="McCartney M.A."/>
            <person name="Auch B."/>
            <person name="Kono T."/>
            <person name="Mallez S."/>
            <person name="Zhang Y."/>
            <person name="Obille A."/>
            <person name="Becker A."/>
            <person name="Abrahante J.E."/>
            <person name="Garbe J."/>
            <person name="Badalamenti J.P."/>
            <person name="Herman A."/>
            <person name="Mangelson H."/>
            <person name="Liachko I."/>
            <person name="Sullivan S."/>
            <person name="Sone E.D."/>
            <person name="Koren S."/>
            <person name="Silverstein K.A.T."/>
            <person name="Beckman K.B."/>
            <person name="Gohl D.M."/>
        </authorList>
    </citation>
    <scope>NUCLEOTIDE SEQUENCE</scope>
    <source>
        <strain evidence="2">Duluth1</strain>
        <tissue evidence="2">Whole animal</tissue>
    </source>
</reference>
<sequence length="74" mass="8100">MVWNIDLDDFGKNCRSSSRQYPLMSLMKEVLDGNTTQSTAVPTTLKPTTNVPTTQKPTTNVPTTTKPTTNAQGQ</sequence>
<evidence type="ECO:0000313" key="2">
    <source>
        <dbReference type="EMBL" id="KAH3706727.1"/>
    </source>
</evidence>
<proteinExistence type="predicted"/>
<protein>
    <submittedName>
        <fullName evidence="2">Uncharacterized protein</fullName>
    </submittedName>
</protein>
<feature type="region of interest" description="Disordered" evidence="1">
    <location>
        <begin position="37"/>
        <end position="74"/>
    </location>
</feature>
<evidence type="ECO:0000313" key="3">
    <source>
        <dbReference type="Proteomes" id="UP000828390"/>
    </source>
</evidence>
<accession>A0A9D4BSN7</accession>
<evidence type="ECO:0000256" key="1">
    <source>
        <dbReference type="SAM" id="MobiDB-lite"/>
    </source>
</evidence>
<comment type="caution">
    <text evidence="2">The sequence shown here is derived from an EMBL/GenBank/DDBJ whole genome shotgun (WGS) entry which is preliminary data.</text>
</comment>
<gene>
    <name evidence="2" type="ORF">DPMN_066115</name>
</gene>
<feature type="compositionally biased region" description="Low complexity" evidence="1">
    <location>
        <begin position="42"/>
        <end position="74"/>
    </location>
</feature>
<keyword evidence="3" id="KW-1185">Reference proteome</keyword>
<reference evidence="2" key="2">
    <citation type="submission" date="2020-11" db="EMBL/GenBank/DDBJ databases">
        <authorList>
            <person name="McCartney M.A."/>
            <person name="Auch B."/>
            <person name="Kono T."/>
            <person name="Mallez S."/>
            <person name="Becker A."/>
            <person name="Gohl D.M."/>
            <person name="Silverstein K.A.T."/>
            <person name="Koren S."/>
            <person name="Bechman K.B."/>
            <person name="Herman A."/>
            <person name="Abrahante J.E."/>
            <person name="Garbe J."/>
        </authorList>
    </citation>
    <scope>NUCLEOTIDE SEQUENCE</scope>
    <source>
        <strain evidence="2">Duluth1</strain>
        <tissue evidence="2">Whole animal</tissue>
    </source>
</reference>
<dbReference type="EMBL" id="JAIWYP010000014">
    <property type="protein sequence ID" value="KAH3706727.1"/>
    <property type="molecule type" value="Genomic_DNA"/>
</dbReference>
<name>A0A9D4BSN7_DREPO</name>
<dbReference type="Proteomes" id="UP000828390">
    <property type="component" value="Unassembled WGS sequence"/>
</dbReference>
<dbReference type="AlphaFoldDB" id="A0A9D4BSN7"/>
<dbReference type="Gene3D" id="3.20.20.80">
    <property type="entry name" value="Glycosidases"/>
    <property type="match status" value="1"/>
</dbReference>